<dbReference type="Proteomes" id="UP000294850">
    <property type="component" value="Unassembled WGS sequence"/>
</dbReference>
<protein>
    <submittedName>
        <fullName evidence="1">Uncharacterized protein</fullName>
    </submittedName>
</protein>
<dbReference type="OrthoDB" id="963098at2"/>
<sequence length="119" mass="13100">MKTLTIVFGLLLAWMGCDNQNDILKAEVQEVDAVWSNQLASDGCAWHFTVISADSTFSLAASDGSLKTIEKALGKLEGAYSFTDVHLKYSLTGAKKEVQCGWGKKVNYDEIEVHEIVKK</sequence>
<evidence type="ECO:0000313" key="2">
    <source>
        <dbReference type="Proteomes" id="UP000294850"/>
    </source>
</evidence>
<proteinExistence type="predicted"/>
<organism evidence="1 2">
    <name type="scientific">Dyadobacter psychrotolerans</name>
    <dbReference type="NCBI Taxonomy" id="2541721"/>
    <lineage>
        <taxon>Bacteria</taxon>
        <taxon>Pseudomonadati</taxon>
        <taxon>Bacteroidota</taxon>
        <taxon>Cytophagia</taxon>
        <taxon>Cytophagales</taxon>
        <taxon>Spirosomataceae</taxon>
        <taxon>Dyadobacter</taxon>
    </lineage>
</organism>
<dbReference type="PROSITE" id="PS51257">
    <property type="entry name" value="PROKAR_LIPOPROTEIN"/>
    <property type="match status" value="1"/>
</dbReference>
<comment type="caution">
    <text evidence="1">The sequence shown here is derived from an EMBL/GenBank/DDBJ whole genome shotgun (WGS) entry which is preliminary data.</text>
</comment>
<accession>A0A4R5DVN4</accession>
<dbReference type="EMBL" id="SMFL01000001">
    <property type="protein sequence ID" value="TDE18519.1"/>
    <property type="molecule type" value="Genomic_DNA"/>
</dbReference>
<name>A0A4R5DVN4_9BACT</name>
<evidence type="ECO:0000313" key="1">
    <source>
        <dbReference type="EMBL" id="TDE18519.1"/>
    </source>
</evidence>
<reference evidence="1 2" key="1">
    <citation type="submission" date="2019-03" db="EMBL/GenBank/DDBJ databases">
        <title>Dyadobacter AR-3-6 sp. nov., isolated from arctic soil.</title>
        <authorList>
            <person name="Chaudhary D.K."/>
        </authorList>
    </citation>
    <scope>NUCLEOTIDE SEQUENCE [LARGE SCALE GENOMIC DNA]</scope>
    <source>
        <strain evidence="1 2">AR-3-6</strain>
    </source>
</reference>
<dbReference type="AlphaFoldDB" id="A0A4R5DVN4"/>
<keyword evidence="2" id="KW-1185">Reference proteome</keyword>
<dbReference type="RefSeq" id="WP_131956503.1">
    <property type="nucleotide sequence ID" value="NZ_SMFL01000001.1"/>
</dbReference>
<gene>
    <name evidence="1" type="ORF">E0F88_02990</name>
</gene>